<dbReference type="Proteomes" id="UP001162131">
    <property type="component" value="Unassembled WGS sequence"/>
</dbReference>
<keyword evidence="4 5" id="KW-0472">Membrane</keyword>
<accession>A0AAU9IVY2</accession>
<keyword evidence="3 5" id="KW-1133">Transmembrane helix</keyword>
<comment type="caution">
    <text evidence="7">The sequence shown here is derived from an EMBL/GenBank/DDBJ whole genome shotgun (WGS) entry which is preliminary data.</text>
</comment>
<name>A0AAU9IVY2_9CILI</name>
<comment type="subcellular location">
    <subcellularLocation>
        <location evidence="1">Membrane</location>
    </subcellularLocation>
</comment>
<feature type="transmembrane region" description="Helical" evidence="5">
    <location>
        <begin position="779"/>
        <end position="800"/>
    </location>
</feature>
<evidence type="ECO:0000313" key="8">
    <source>
        <dbReference type="Proteomes" id="UP001162131"/>
    </source>
</evidence>
<feature type="domain" description="Receptor ligand binding region" evidence="6">
    <location>
        <begin position="447"/>
        <end position="704"/>
    </location>
</feature>
<evidence type="ECO:0000256" key="2">
    <source>
        <dbReference type="ARBA" id="ARBA00022692"/>
    </source>
</evidence>
<evidence type="ECO:0000256" key="4">
    <source>
        <dbReference type="ARBA" id="ARBA00023136"/>
    </source>
</evidence>
<feature type="transmembrane region" description="Helical" evidence="5">
    <location>
        <begin position="1055"/>
        <end position="1072"/>
    </location>
</feature>
<gene>
    <name evidence="7" type="ORF">BSTOLATCC_MIC25097</name>
</gene>
<evidence type="ECO:0000313" key="7">
    <source>
        <dbReference type="EMBL" id="CAG9319852.1"/>
    </source>
</evidence>
<feature type="transmembrane region" description="Helical" evidence="5">
    <location>
        <begin position="1005"/>
        <end position="1025"/>
    </location>
</feature>
<evidence type="ECO:0000256" key="3">
    <source>
        <dbReference type="ARBA" id="ARBA00022989"/>
    </source>
</evidence>
<keyword evidence="2 5" id="KW-0812">Transmembrane</keyword>
<proteinExistence type="predicted"/>
<protein>
    <recommendedName>
        <fullName evidence="6">Receptor ligand binding region domain-containing protein</fullName>
    </recommendedName>
</protein>
<feature type="transmembrane region" description="Helical" evidence="5">
    <location>
        <begin position="1084"/>
        <end position="1104"/>
    </location>
</feature>
<dbReference type="Gene3D" id="3.40.50.2300">
    <property type="match status" value="2"/>
</dbReference>
<dbReference type="AlphaFoldDB" id="A0AAU9IVY2"/>
<dbReference type="SUPFAM" id="SSF53822">
    <property type="entry name" value="Periplasmic binding protein-like I"/>
    <property type="match status" value="1"/>
</dbReference>
<feature type="transmembrane region" description="Helical" evidence="5">
    <location>
        <begin position="7"/>
        <end position="25"/>
    </location>
</feature>
<dbReference type="InterPro" id="IPR001828">
    <property type="entry name" value="ANF_lig-bd_rcpt"/>
</dbReference>
<dbReference type="Pfam" id="PF01094">
    <property type="entry name" value="ANF_receptor"/>
    <property type="match status" value="1"/>
</dbReference>
<evidence type="ECO:0000259" key="6">
    <source>
        <dbReference type="Pfam" id="PF01094"/>
    </source>
</evidence>
<keyword evidence="8" id="KW-1185">Reference proteome</keyword>
<sequence length="1119" mass="129094">MNSVRYLTLILLSYSLGDLLIYILYSQQTNINLLSDLKNNLPSSIFENEYYFDFQFVEITANQTIENILEAQQTFITIDVTFDVYWSSIIYHYTERNQIVNLNLNFDSNSYGEWQFFIHNSIDQHQNAAGFIIDFFEWKNFAIISNESPINLKLALNVETKYRSQVSQKLVLPDSISDESIENLISKIIKPNGIQLFFILEEGYGLWKFIEKLKSKKIYKKGAGIIVGSTAIWAPAEDGVTIYVEKGLETAQSYSEYEILAIKQFTDIILDFKSKYPSIQIDSLLLRQLFESNTFQHRKLPIFSVVNIYNSQKIIKAQIEGWNATIFNSTFFYPGNTAITPKRSETEIVVSIASGSAEPDGSTNIYNPQNFLGSLYAQWVINNSTSLLKNFYISQFQTNCGSSIFDLKFYYTCMRQYKDQLGVAFLSPSFDIGAIGYIYAFRGLGVEIPHCGASTVVSFLSNKTEYPEYMRISTSGDYIATNLAKIISYLGWTHAAVIFGNNTYNYPLYKKLYDEFASLRVSIMNDENKKLIPQNYLRTDFEQYKYIFKHIYSLKVRICLLVLGNPYAWHAIEGLYDVGFRKGDIILFVTSKAGGSGPVFNDLDEHVIKRTSLMDGSLSGSINEYVGNYGEKIKQEIIQAFYPYPPSYKCYSFDAFMLVAHGLDYTINQGSDIENPWLLNKNLRKQRFISCSGLISIESNSNNRNYASINFNNFYYNKTDKTYYEVPVTIVNLGTQVLFEQIQEITWPGNSHTTPNDMRDKNFDCPFEEKITSHSEKGIGVFFGICFAIFSISIYISFLIWKKYKKVYIPKLLKTKKLKFADMMVYSVIAVEFFQYLYLGPPILSINSAVTHASDMASLDFSKLTSIKRTAFWIQMIITICIAWLMVFLNFFTMTKLRNCFIFNFLANIRSLLEILMPLLGNILFVPILLFLLNIFACTHTTGNSVLGTYLDKDCYQYCWEDKHLLFVFLCLFTIFVYVPLTIYYRPVYQDVQESLHIKTMPSYLVIKSFAQIFFVIFKKTIGLWQPEIHGFLYFVFFSIYIWMIYLVKPYNYDKICLILIISMLMVAWSVFWTSIANVVMGNLTPWICCQLIGWAVIFILGYLKAKKLPSLIITESGS</sequence>
<dbReference type="InterPro" id="IPR028082">
    <property type="entry name" value="Peripla_BP_I"/>
</dbReference>
<feature type="transmembrane region" description="Helical" evidence="5">
    <location>
        <begin position="872"/>
        <end position="892"/>
    </location>
</feature>
<evidence type="ECO:0000256" key="1">
    <source>
        <dbReference type="ARBA" id="ARBA00004370"/>
    </source>
</evidence>
<organism evidence="7 8">
    <name type="scientific">Blepharisma stoltei</name>
    <dbReference type="NCBI Taxonomy" id="1481888"/>
    <lineage>
        <taxon>Eukaryota</taxon>
        <taxon>Sar</taxon>
        <taxon>Alveolata</taxon>
        <taxon>Ciliophora</taxon>
        <taxon>Postciliodesmatophora</taxon>
        <taxon>Heterotrichea</taxon>
        <taxon>Heterotrichida</taxon>
        <taxon>Blepharismidae</taxon>
        <taxon>Blepharisma</taxon>
    </lineage>
</organism>
<feature type="transmembrane region" description="Helical" evidence="5">
    <location>
        <begin position="1031"/>
        <end position="1048"/>
    </location>
</feature>
<feature type="transmembrane region" description="Helical" evidence="5">
    <location>
        <begin position="820"/>
        <end position="838"/>
    </location>
</feature>
<dbReference type="EMBL" id="CAJZBQ010000024">
    <property type="protein sequence ID" value="CAG9319852.1"/>
    <property type="molecule type" value="Genomic_DNA"/>
</dbReference>
<dbReference type="GO" id="GO:0016020">
    <property type="term" value="C:membrane"/>
    <property type="evidence" value="ECO:0007669"/>
    <property type="project" value="UniProtKB-SubCell"/>
</dbReference>
<reference evidence="7" key="1">
    <citation type="submission" date="2021-09" db="EMBL/GenBank/DDBJ databases">
        <authorList>
            <consortium name="AG Swart"/>
            <person name="Singh M."/>
            <person name="Singh A."/>
            <person name="Seah K."/>
            <person name="Emmerich C."/>
        </authorList>
    </citation>
    <scope>NUCLEOTIDE SEQUENCE</scope>
    <source>
        <strain evidence="7">ATCC30299</strain>
    </source>
</reference>
<feature type="transmembrane region" description="Helical" evidence="5">
    <location>
        <begin position="912"/>
        <end position="937"/>
    </location>
</feature>
<feature type="transmembrane region" description="Helical" evidence="5">
    <location>
        <begin position="966"/>
        <end position="985"/>
    </location>
</feature>
<evidence type="ECO:0000256" key="5">
    <source>
        <dbReference type="SAM" id="Phobius"/>
    </source>
</evidence>